<feature type="transmembrane region" description="Helical" evidence="1">
    <location>
        <begin position="64"/>
        <end position="86"/>
    </location>
</feature>
<evidence type="ECO:0000313" key="2">
    <source>
        <dbReference type="EMBL" id="GHG01489.1"/>
    </source>
</evidence>
<keyword evidence="1" id="KW-0812">Transmembrane</keyword>
<reference evidence="2" key="1">
    <citation type="journal article" date="2014" name="Int. J. Syst. Evol. Microbiol.">
        <title>Complete genome sequence of Corynebacterium casei LMG S-19264T (=DSM 44701T), isolated from a smear-ripened cheese.</title>
        <authorList>
            <consortium name="US DOE Joint Genome Institute (JGI-PGF)"/>
            <person name="Walter F."/>
            <person name="Albersmeier A."/>
            <person name="Kalinowski J."/>
            <person name="Ruckert C."/>
        </authorList>
    </citation>
    <scope>NUCLEOTIDE SEQUENCE</scope>
    <source>
        <strain evidence="2">KCTC 42731</strain>
    </source>
</reference>
<proteinExistence type="predicted"/>
<evidence type="ECO:0000313" key="3">
    <source>
        <dbReference type="Proteomes" id="UP000623842"/>
    </source>
</evidence>
<evidence type="ECO:0000256" key="1">
    <source>
        <dbReference type="SAM" id="Phobius"/>
    </source>
</evidence>
<feature type="transmembrane region" description="Helical" evidence="1">
    <location>
        <begin position="38"/>
        <end position="58"/>
    </location>
</feature>
<keyword evidence="3" id="KW-1185">Reference proteome</keyword>
<reference evidence="2" key="2">
    <citation type="submission" date="2020-09" db="EMBL/GenBank/DDBJ databases">
        <authorList>
            <person name="Sun Q."/>
            <person name="Kim S."/>
        </authorList>
    </citation>
    <scope>NUCLEOTIDE SEQUENCE</scope>
    <source>
        <strain evidence="2">KCTC 42731</strain>
    </source>
</reference>
<name>A0A919ENF2_9GAMM</name>
<dbReference type="AlphaFoldDB" id="A0A919ENF2"/>
<keyword evidence="1" id="KW-0472">Membrane</keyword>
<protein>
    <submittedName>
        <fullName evidence="2">Uncharacterized protein</fullName>
    </submittedName>
</protein>
<dbReference type="RefSeq" id="WP_189772841.1">
    <property type="nucleotide sequence ID" value="NZ_BNCK01000008.1"/>
</dbReference>
<feature type="transmembrane region" description="Helical" evidence="1">
    <location>
        <begin position="107"/>
        <end position="125"/>
    </location>
</feature>
<dbReference type="Proteomes" id="UP000623842">
    <property type="component" value="Unassembled WGS sequence"/>
</dbReference>
<keyword evidence="1" id="KW-1133">Transmembrane helix</keyword>
<accession>A0A919ENF2</accession>
<comment type="caution">
    <text evidence="2">The sequence shown here is derived from an EMBL/GenBank/DDBJ whole genome shotgun (WGS) entry which is preliminary data.</text>
</comment>
<sequence length="126" mass="14037">MTTENNSEKQESTDVTELNKAKNETVTTELHFDLLKQYAWFSSAVIGALIILIQLKVIEIGQDVYISIGLLSLSIIFSLTGQDYLVDSLLKGKSIYQMSKMLKFFRGLSMGCLGFGSGYFFAGIFL</sequence>
<dbReference type="EMBL" id="BNCK01000008">
    <property type="protein sequence ID" value="GHG01489.1"/>
    <property type="molecule type" value="Genomic_DNA"/>
</dbReference>
<gene>
    <name evidence="2" type="ORF">GCM10017161_32760</name>
</gene>
<organism evidence="2 3">
    <name type="scientific">Thalassotalea marina</name>
    <dbReference type="NCBI Taxonomy" id="1673741"/>
    <lineage>
        <taxon>Bacteria</taxon>
        <taxon>Pseudomonadati</taxon>
        <taxon>Pseudomonadota</taxon>
        <taxon>Gammaproteobacteria</taxon>
        <taxon>Alteromonadales</taxon>
        <taxon>Colwelliaceae</taxon>
        <taxon>Thalassotalea</taxon>
    </lineage>
</organism>